<gene>
    <name evidence="1" type="ORF">LPJ66_010120</name>
</gene>
<name>A0ACC1I3J8_9FUNG</name>
<dbReference type="Proteomes" id="UP001150581">
    <property type="component" value="Unassembled WGS sequence"/>
</dbReference>
<protein>
    <submittedName>
        <fullName evidence="1">Uncharacterized protein</fullName>
    </submittedName>
</protein>
<evidence type="ECO:0000313" key="2">
    <source>
        <dbReference type="Proteomes" id="UP001150581"/>
    </source>
</evidence>
<accession>A0ACC1I3J8</accession>
<organism evidence="1 2">
    <name type="scientific">Kickxella alabastrina</name>
    <dbReference type="NCBI Taxonomy" id="61397"/>
    <lineage>
        <taxon>Eukaryota</taxon>
        <taxon>Fungi</taxon>
        <taxon>Fungi incertae sedis</taxon>
        <taxon>Zoopagomycota</taxon>
        <taxon>Kickxellomycotina</taxon>
        <taxon>Kickxellomycetes</taxon>
        <taxon>Kickxellales</taxon>
        <taxon>Kickxellaceae</taxon>
        <taxon>Kickxella</taxon>
    </lineage>
</organism>
<reference evidence="1" key="1">
    <citation type="submission" date="2022-07" db="EMBL/GenBank/DDBJ databases">
        <title>Phylogenomic reconstructions and comparative analyses of Kickxellomycotina fungi.</title>
        <authorList>
            <person name="Reynolds N.K."/>
            <person name="Stajich J.E."/>
            <person name="Barry K."/>
            <person name="Grigoriev I.V."/>
            <person name="Crous P."/>
            <person name="Smith M.E."/>
        </authorList>
    </citation>
    <scope>NUCLEOTIDE SEQUENCE</scope>
    <source>
        <strain evidence="1">Benny 63K</strain>
    </source>
</reference>
<comment type="caution">
    <text evidence="1">The sequence shown here is derived from an EMBL/GenBank/DDBJ whole genome shotgun (WGS) entry which is preliminary data.</text>
</comment>
<sequence>MKLSHFISTAVLAVFFGTAGTLAGRADDTIVTRYSDELEAESAAESKRLVPKSDHVVELDKHTYLELLKSHDEVFIEFYANWCAACHGLAPEFNAFAESARKKYPNVAIARADITKIEYLSSSYLVNMLPELVFIRRPAPGVTPEVRFVTANFTDGELLDYIG</sequence>
<proteinExistence type="predicted"/>
<feature type="non-terminal residue" evidence="1">
    <location>
        <position position="163"/>
    </location>
</feature>
<dbReference type="EMBL" id="JANBPG010002534">
    <property type="protein sequence ID" value="KAJ1885432.1"/>
    <property type="molecule type" value="Genomic_DNA"/>
</dbReference>
<keyword evidence="2" id="KW-1185">Reference proteome</keyword>
<evidence type="ECO:0000313" key="1">
    <source>
        <dbReference type="EMBL" id="KAJ1885432.1"/>
    </source>
</evidence>